<feature type="domain" description="ATP-grasp" evidence="2">
    <location>
        <begin position="242"/>
        <end position="304"/>
    </location>
</feature>
<name>A0A5C5WW03_9BACT</name>
<evidence type="ECO:0000259" key="2">
    <source>
        <dbReference type="PROSITE" id="PS50975"/>
    </source>
</evidence>
<sequence>MMPTYVLIGASIRSAAQSIGLATDRDDTLAGDLTTIRAAKWVGIDMFGDLDTRRSLDEMHVVDPGNSKIRSQLIEISRLHPDSVWVIVGQWPHLAEQLAPIPRIETIPKPDAWRIATSHTALIEAANRSRLRVPETISVDQVFRTTSPEARWLVKSPSQSGGMGVRWFDGNVRLDASDDVLQQHIQGVPYGATFLRDRHQTICLGVCRSSFRRIASLPFVYSGSRGPFHEHPSIDFDRLNAAARAIGEQSQITGIFNVDFIVDKHRQHWLLEVNPRWSGSSEIIERGLAPHVGSLLSLHINVAMGAKIPTAVLEATSEPTGKFFKRVVFASQDSQFDLAEATELLRGRATLADIPEDGTIIQRGHPICTVVGNYRKGEGRAATVS</sequence>
<dbReference type="PROSITE" id="PS50975">
    <property type="entry name" value="ATP_GRASP"/>
    <property type="match status" value="1"/>
</dbReference>
<accession>A0A5C5WW03</accession>
<reference evidence="3 4" key="1">
    <citation type="submission" date="2019-02" db="EMBL/GenBank/DDBJ databases">
        <title>Deep-cultivation of Planctomycetes and their phenomic and genomic characterization uncovers novel biology.</title>
        <authorList>
            <person name="Wiegand S."/>
            <person name="Jogler M."/>
            <person name="Boedeker C."/>
            <person name="Pinto D."/>
            <person name="Vollmers J."/>
            <person name="Rivas-Marin E."/>
            <person name="Kohn T."/>
            <person name="Peeters S.H."/>
            <person name="Heuer A."/>
            <person name="Rast P."/>
            <person name="Oberbeckmann S."/>
            <person name="Bunk B."/>
            <person name="Jeske O."/>
            <person name="Meyerdierks A."/>
            <person name="Storesund J.E."/>
            <person name="Kallscheuer N."/>
            <person name="Luecker S."/>
            <person name="Lage O.M."/>
            <person name="Pohl T."/>
            <person name="Merkel B.J."/>
            <person name="Hornburger P."/>
            <person name="Mueller R.-W."/>
            <person name="Bruemmer F."/>
            <person name="Labrenz M."/>
            <person name="Spormann A.M."/>
            <person name="Op Den Camp H."/>
            <person name="Overmann J."/>
            <person name="Amann R."/>
            <person name="Jetten M.S.M."/>
            <person name="Mascher T."/>
            <person name="Medema M.H."/>
            <person name="Devos D.P."/>
            <person name="Kaster A.-K."/>
            <person name="Ovreas L."/>
            <person name="Rohde M."/>
            <person name="Galperin M.Y."/>
            <person name="Jogler C."/>
        </authorList>
    </citation>
    <scope>NUCLEOTIDE SEQUENCE [LARGE SCALE GENOMIC DNA]</scope>
    <source>
        <strain evidence="3 4">Pla22</strain>
    </source>
</reference>
<keyword evidence="1" id="KW-0547">Nucleotide-binding</keyword>
<proteinExistence type="predicted"/>
<keyword evidence="1" id="KW-0067">ATP-binding</keyword>
<keyword evidence="4" id="KW-1185">Reference proteome</keyword>
<dbReference type="Pfam" id="PF02655">
    <property type="entry name" value="ATP-grasp_3"/>
    <property type="match status" value="1"/>
</dbReference>
<dbReference type="InterPro" id="IPR011761">
    <property type="entry name" value="ATP-grasp"/>
</dbReference>
<dbReference type="GO" id="GO:0046872">
    <property type="term" value="F:metal ion binding"/>
    <property type="evidence" value="ECO:0007669"/>
    <property type="project" value="InterPro"/>
</dbReference>
<dbReference type="AlphaFoldDB" id="A0A5C5WW03"/>
<dbReference type="Gene3D" id="3.30.470.20">
    <property type="entry name" value="ATP-grasp fold, B domain"/>
    <property type="match status" value="1"/>
</dbReference>
<organism evidence="3 4">
    <name type="scientific">Rubripirellula amarantea</name>
    <dbReference type="NCBI Taxonomy" id="2527999"/>
    <lineage>
        <taxon>Bacteria</taxon>
        <taxon>Pseudomonadati</taxon>
        <taxon>Planctomycetota</taxon>
        <taxon>Planctomycetia</taxon>
        <taxon>Pirellulales</taxon>
        <taxon>Pirellulaceae</taxon>
        <taxon>Rubripirellula</taxon>
    </lineage>
</organism>
<dbReference type="EMBL" id="SJPI01000001">
    <property type="protein sequence ID" value="TWT55134.1"/>
    <property type="molecule type" value="Genomic_DNA"/>
</dbReference>
<dbReference type="SUPFAM" id="SSF56059">
    <property type="entry name" value="Glutathione synthetase ATP-binding domain-like"/>
    <property type="match status" value="1"/>
</dbReference>
<evidence type="ECO:0000313" key="3">
    <source>
        <dbReference type="EMBL" id="TWT55134.1"/>
    </source>
</evidence>
<dbReference type="Proteomes" id="UP000316598">
    <property type="component" value="Unassembled WGS sequence"/>
</dbReference>
<evidence type="ECO:0000313" key="4">
    <source>
        <dbReference type="Proteomes" id="UP000316598"/>
    </source>
</evidence>
<dbReference type="InterPro" id="IPR003806">
    <property type="entry name" value="ATP-grasp_PylC-type"/>
</dbReference>
<protein>
    <submittedName>
        <fullName evidence="3">Carbamoyl phosphate synthase-like protein</fullName>
    </submittedName>
</protein>
<dbReference type="GO" id="GO:0005524">
    <property type="term" value="F:ATP binding"/>
    <property type="evidence" value="ECO:0007669"/>
    <property type="project" value="UniProtKB-UniRule"/>
</dbReference>
<dbReference type="RefSeq" id="WP_165440641.1">
    <property type="nucleotide sequence ID" value="NZ_SJPI01000001.1"/>
</dbReference>
<comment type="caution">
    <text evidence="3">The sequence shown here is derived from an EMBL/GenBank/DDBJ whole genome shotgun (WGS) entry which is preliminary data.</text>
</comment>
<gene>
    <name evidence="3" type="ORF">Pla22_27880</name>
</gene>
<evidence type="ECO:0000256" key="1">
    <source>
        <dbReference type="PROSITE-ProRule" id="PRU00409"/>
    </source>
</evidence>